<name>A0A6J4RXU6_9ACTN</name>
<proteinExistence type="predicted"/>
<accession>A0A6J4RXU6</accession>
<dbReference type="InterPro" id="IPR004360">
    <property type="entry name" value="Glyas_Fos-R_dOase_dom"/>
</dbReference>
<dbReference type="InterPro" id="IPR029068">
    <property type="entry name" value="Glyas_Bleomycin-R_OHBP_Dase"/>
</dbReference>
<sequence length="310" mass="34503">MKLEGLHHITMITGDAQKNVDFYADVLGLRLVKKTVNFDQPEAYHLYFGDEQGSPGSILTWFEFAGAAPGRPGLGMIHTLQLGVGSEASLGFWAERLRDRGYESTRRERSLRFTDDDGLRLELVIADDGNPPLRAEHPDVPAEHAITGLEGARAYAAFANVEEKLLTETLGFSSLGAGEYRLDGEERHFHWAYDLTDQSGRQGAGTVHHIAWASRDEDHLGWQARVRDAGGFVTDVRDRDYFDAIYFREPRGILFEIATLSPGFAVDEEPGHLGESLRVPKMHAHLRDRLEQTLTPVGNPRVAQRQAAAS</sequence>
<dbReference type="AlphaFoldDB" id="A0A6J4RXU6"/>
<organism evidence="2">
    <name type="scientific">uncultured Solirubrobacteraceae bacterium</name>
    <dbReference type="NCBI Taxonomy" id="1162706"/>
    <lineage>
        <taxon>Bacteria</taxon>
        <taxon>Bacillati</taxon>
        <taxon>Actinomycetota</taxon>
        <taxon>Thermoleophilia</taxon>
        <taxon>Solirubrobacterales</taxon>
        <taxon>Solirubrobacteraceae</taxon>
        <taxon>environmental samples</taxon>
    </lineage>
</organism>
<dbReference type="InterPro" id="IPR052537">
    <property type="entry name" value="Extradiol_RC_dioxygenase"/>
</dbReference>
<reference evidence="2" key="1">
    <citation type="submission" date="2020-02" db="EMBL/GenBank/DDBJ databases">
        <authorList>
            <person name="Meier V. D."/>
        </authorList>
    </citation>
    <scope>NUCLEOTIDE SEQUENCE</scope>
    <source>
        <strain evidence="2">AVDCRST_MAG30</strain>
    </source>
</reference>
<protein>
    <submittedName>
        <fullName evidence="2">Glyoxalase family protein</fullName>
    </submittedName>
</protein>
<feature type="domain" description="VOC" evidence="1">
    <location>
        <begin position="5"/>
        <end position="138"/>
    </location>
</feature>
<dbReference type="PANTHER" id="PTHR36110:SF2">
    <property type="entry name" value="RING-CLEAVING DIOXYGENASE MHQE-RELATED"/>
    <property type="match status" value="1"/>
</dbReference>
<dbReference type="PANTHER" id="PTHR36110">
    <property type="entry name" value="RING-CLEAVING DIOXYGENASE MHQE-RELATED"/>
    <property type="match status" value="1"/>
</dbReference>
<dbReference type="Gene3D" id="3.10.180.10">
    <property type="entry name" value="2,3-Dihydroxybiphenyl 1,2-Dioxygenase, domain 1"/>
    <property type="match status" value="2"/>
</dbReference>
<dbReference type="Pfam" id="PF00903">
    <property type="entry name" value="Glyoxalase"/>
    <property type="match status" value="2"/>
</dbReference>
<dbReference type="PROSITE" id="PS51819">
    <property type="entry name" value="VOC"/>
    <property type="match status" value="2"/>
</dbReference>
<dbReference type="InterPro" id="IPR037523">
    <property type="entry name" value="VOC_core"/>
</dbReference>
<evidence type="ECO:0000313" key="2">
    <source>
        <dbReference type="EMBL" id="CAA9484622.1"/>
    </source>
</evidence>
<dbReference type="SUPFAM" id="SSF54593">
    <property type="entry name" value="Glyoxalase/Bleomycin resistance protein/Dihydroxybiphenyl dioxygenase"/>
    <property type="match status" value="1"/>
</dbReference>
<evidence type="ECO:0000259" key="1">
    <source>
        <dbReference type="PROSITE" id="PS51819"/>
    </source>
</evidence>
<dbReference type="EMBL" id="CADCVS010000166">
    <property type="protein sequence ID" value="CAA9484622.1"/>
    <property type="molecule type" value="Genomic_DNA"/>
</dbReference>
<feature type="domain" description="VOC" evidence="1">
    <location>
        <begin position="148"/>
        <end position="260"/>
    </location>
</feature>
<gene>
    <name evidence="2" type="ORF">AVDCRST_MAG30-1012</name>
</gene>